<reference evidence="2 3" key="1">
    <citation type="submission" date="2014-09" db="EMBL/GenBank/DDBJ databases">
        <title>High-quality draft genome sequence of Kocuria marina SO9-6, an actinobacterium isolated from a copper mine.</title>
        <authorList>
            <person name="Castro D.B."/>
            <person name="Pereira L.B."/>
            <person name="Silva M.V."/>
            <person name="Silva B.P."/>
            <person name="Zanardi B.R."/>
            <person name="Carlos C."/>
            <person name="Belgini D.R."/>
            <person name="Limache E.G."/>
            <person name="Lacerda G.V."/>
            <person name="Nery M.B."/>
            <person name="Gomes M.B."/>
            <person name="Souza S."/>
            <person name="Silva T.M."/>
            <person name="Rodrigues V.D."/>
            <person name="Paulino L.C."/>
            <person name="Vicentini R."/>
            <person name="Ferraz L.F."/>
            <person name="Ottoboni L.M."/>
        </authorList>
    </citation>
    <scope>NUCLEOTIDE SEQUENCE [LARGE SCALE GENOMIC DNA]</scope>
    <source>
        <strain evidence="2 3">SO9-6</strain>
    </source>
</reference>
<evidence type="ECO:0000313" key="2">
    <source>
        <dbReference type="EMBL" id="KHE74105.1"/>
    </source>
</evidence>
<protein>
    <recommendedName>
        <fullName evidence="4">Geranylgeranyl pyrophosphate synthase</fullName>
    </recommendedName>
</protein>
<proteinExistence type="predicted"/>
<dbReference type="SUPFAM" id="SSF48576">
    <property type="entry name" value="Terpenoid synthases"/>
    <property type="match status" value="1"/>
</dbReference>
<dbReference type="AlphaFoldDB" id="A0A0B0DBF1"/>
<evidence type="ECO:0000256" key="1">
    <source>
        <dbReference type="SAM" id="MobiDB-lite"/>
    </source>
</evidence>
<gene>
    <name evidence="2" type="ORF">AS25_08845</name>
</gene>
<accession>A0A0B0DBF1</accession>
<name>A0A0B0DBF1_9MICC</name>
<dbReference type="RefSeq" id="WP_035964406.1">
    <property type="nucleotide sequence ID" value="NZ_JAQDPS010000023.1"/>
</dbReference>
<evidence type="ECO:0000313" key="3">
    <source>
        <dbReference type="Proteomes" id="UP000030664"/>
    </source>
</evidence>
<dbReference type="EMBL" id="JROM01000039">
    <property type="protein sequence ID" value="KHE74105.1"/>
    <property type="molecule type" value="Genomic_DNA"/>
</dbReference>
<dbReference type="eggNOG" id="COG0142">
    <property type="taxonomic scope" value="Bacteria"/>
</dbReference>
<organism evidence="2 3">
    <name type="scientific">Kocuria marina</name>
    <dbReference type="NCBI Taxonomy" id="223184"/>
    <lineage>
        <taxon>Bacteria</taxon>
        <taxon>Bacillati</taxon>
        <taxon>Actinomycetota</taxon>
        <taxon>Actinomycetes</taxon>
        <taxon>Micrococcales</taxon>
        <taxon>Micrococcaceae</taxon>
        <taxon>Kocuria</taxon>
    </lineage>
</organism>
<feature type="region of interest" description="Disordered" evidence="1">
    <location>
        <begin position="101"/>
        <end position="132"/>
    </location>
</feature>
<evidence type="ECO:0008006" key="4">
    <source>
        <dbReference type="Google" id="ProtNLM"/>
    </source>
</evidence>
<dbReference type="InterPro" id="IPR008949">
    <property type="entry name" value="Isoprenoid_synthase_dom_sf"/>
</dbReference>
<dbReference type="Proteomes" id="UP000030664">
    <property type="component" value="Unassembled WGS sequence"/>
</dbReference>
<dbReference type="STRING" id="223184.AS25_08845"/>
<comment type="caution">
    <text evidence="2">The sequence shown here is derived from an EMBL/GenBank/DDBJ whole genome shotgun (WGS) entry which is preliminary data.</text>
</comment>
<sequence length="354" mass="36679">MTPTSSYTSSGTGRRSQEFTPAAALRGFLEHSGRRAAELSPGYEHVWECVARVTGPGDGLQQGLVMAAAESYPARPTRPVLNAVAAAFELLRASLELRDGVQTAPGGATPSDLSPDSAATARSAPTDAAREADDALASDLALSGAYRMIATSHAPESRLLKLLDILDHASFHAAAGDRMAAEHARRAGAVSRQEVLDALRIGSAVPCFEAPLRAGAVLGGAPTAQVTALAQAGRALGVAHALAGELSACTGAEDDNAPARFLASGRRTVLGCLVESGPHGPAWRALRARCVQRAASPDDVAQARDLLSRSGADAAVARMVEIAVKRAWDAMTAGDLPASLTERLTGWAERELIR</sequence>
<feature type="compositionally biased region" description="Low complexity" evidence="1">
    <location>
        <begin position="115"/>
        <end position="127"/>
    </location>
</feature>
<dbReference type="Gene3D" id="1.10.600.10">
    <property type="entry name" value="Farnesyl Diphosphate Synthase"/>
    <property type="match status" value="1"/>
</dbReference>